<protein>
    <submittedName>
        <fullName evidence="1">Uncharacterized protein</fullName>
    </submittedName>
</protein>
<accession>A0A4R0NB08</accession>
<evidence type="ECO:0000313" key="2">
    <source>
        <dbReference type="Proteomes" id="UP000293347"/>
    </source>
</evidence>
<gene>
    <name evidence="1" type="ORF">EZ437_20685</name>
</gene>
<reference evidence="1 2" key="1">
    <citation type="submission" date="2019-02" db="EMBL/GenBank/DDBJ databases">
        <title>Pedobacter sp. RP-1-14 sp. nov., isolated from Arctic soil.</title>
        <authorList>
            <person name="Dahal R.H."/>
        </authorList>
    </citation>
    <scope>NUCLEOTIDE SEQUENCE [LARGE SCALE GENOMIC DNA]</scope>
    <source>
        <strain evidence="1 2">RP-1-14</strain>
    </source>
</reference>
<dbReference type="RefSeq" id="WP_131598041.1">
    <property type="nucleotide sequence ID" value="NZ_SJSL01000010.1"/>
</dbReference>
<dbReference type="EMBL" id="SJSL01000010">
    <property type="protein sequence ID" value="TCC96807.1"/>
    <property type="molecule type" value="Genomic_DNA"/>
</dbReference>
<comment type="caution">
    <text evidence="1">The sequence shown here is derived from an EMBL/GenBank/DDBJ whole genome shotgun (WGS) entry which is preliminary data.</text>
</comment>
<name>A0A4R0NB08_9SPHI</name>
<dbReference type="AlphaFoldDB" id="A0A4R0NB08"/>
<dbReference type="Proteomes" id="UP000293347">
    <property type="component" value="Unassembled WGS sequence"/>
</dbReference>
<organism evidence="1 2">
    <name type="scientific">Pedobacter psychroterrae</name>
    <dbReference type="NCBI Taxonomy" id="2530453"/>
    <lineage>
        <taxon>Bacteria</taxon>
        <taxon>Pseudomonadati</taxon>
        <taxon>Bacteroidota</taxon>
        <taxon>Sphingobacteriia</taxon>
        <taxon>Sphingobacteriales</taxon>
        <taxon>Sphingobacteriaceae</taxon>
        <taxon>Pedobacter</taxon>
    </lineage>
</organism>
<dbReference type="PROSITE" id="PS51257">
    <property type="entry name" value="PROKAR_LIPOPROTEIN"/>
    <property type="match status" value="1"/>
</dbReference>
<sequence>MQNINLKFHTYIFVLFITTLLVSCAKKDYHPGYKKGTTFPTITLKGYTVEPLGVNAGPKSVLIRSVDGIIGQEAVQIPFAADRDSNIVVFKKDGKPLPGSRINFNTPTKDTLISVFYDGRKFEKNPVFPAPAAGNMGLRVIFKTTASTYKGAVDIEVHERFTYVIKIPVIDPLTGKQKKDAKGRLVFEDRTLFGIRPKVAALFKNITSTEFSKTFELPFGDLTDFQGYAFYVYKSGTQTKLSYQDNPPVSFGYFGDFIPDYTGIYEISESFTIEGGKTTIGYKAEDVRIQIQ</sequence>
<evidence type="ECO:0000313" key="1">
    <source>
        <dbReference type="EMBL" id="TCC96807.1"/>
    </source>
</evidence>
<dbReference type="OrthoDB" id="792249at2"/>
<keyword evidence="2" id="KW-1185">Reference proteome</keyword>
<proteinExistence type="predicted"/>